<dbReference type="InterPro" id="IPR004535">
    <property type="entry name" value="Transl_elong_SelB"/>
</dbReference>
<sequence length="642" mass="72976">MGDRFYTIGMAGHIDHGKTTLTKALTNIDTDRLKEEKERSISIELGFAPLKFKSDIQVSVIDVPGHERFIRQMIAGVAGIDLVMLIVSADEGVMPQTKEHLDILSLLGIQRGIVVVTKVDRVDEELLELAREDIAQEIEGTFLEGAPFAFVDSLSGKGIDDLKDMIEGMLSEVPSRDAKGAFRLPIDQVFTVHGQGTVVRGTIYEGSIQEGDILEVLPQKVKVRARQLQVHHQKKERGFAGQRTAINLGGIAKEEVKRGDVLVSTQQYATTSTIDVSLQTLKGLNYPLKQRGYIKLHLGTAEVYGKIVFFDRNQLDGKDEDTILCQLRLDEPIVTRRGDRFILRRPTPVETIGGGLVIDPNGQKYKFGESTIELLERKREGTPTERVIDALKTEKFLTLPQLQKHVDLQEDMVMASLNELIANQEIIQTDQSEYVLSAVYEEIVDLIKGDLEEFHEEFSLREGKSKAEVFHSLKQNYPMKLLEFSLSLAQKEGKIIKRGQFIALGSFDPHFPKKWTKRMEQVVKEIDANGIQVEGWDHIVSRSQLPSQLQEDLRHYLIRTKQAFALDEKHMVSSTQLISAITKLRKNTKDEFELQDAKEVLKLSRKYLVPFMELLDTLKLTVRNETKRQWQKAEYEKWMNQK</sequence>
<keyword evidence="10" id="KW-0251">Elongation factor</keyword>
<dbReference type="EMBL" id="MLQS01000023">
    <property type="protein sequence ID" value="OIJ19005.1"/>
    <property type="molecule type" value="Genomic_DNA"/>
</dbReference>
<dbReference type="Pfam" id="PF03144">
    <property type="entry name" value="GTP_EFTU_D2"/>
    <property type="match status" value="1"/>
</dbReference>
<dbReference type="InterPro" id="IPR004161">
    <property type="entry name" value="EFTu-like_2"/>
</dbReference>
<keyword evidence="6" id="KW-0342">GTP-binding</keyword>
<dbReference type="InterPro" id="IPR009000">
    <property type="entry name" value="Transl_B-barrel_sf"/>
</dbReference>
<dbReference type="Pfam" id="PF09106">
    <property type="entry name" value="WHD_2nd_SelB"/>
    <property type="match status" value="1"/>
</dbReference>
<keyword evidence="3" id="KW-0963">Cytoplasm</keyword>
<protein>
    <recommendedName>
        <fullName evidence="2">Selenocysteine-specific elongation factor</fullName>
    </recommendedName>
    <alternativeName>
        <fullName evidence="8">SelB translation factor</fullName>
    </alternativeName>
</protein>
<dbReference type="InterPro" id="IPR027417">
    <property type="entry name" value="P-loop_NTPase"/>
</dbReference>
<dbReference type="SUPFAM" id="SSF52540">
    <property type="entry name" value="P-loop containing nucleoside triphosphate hydrolases"/>
    <property type="match status" value="1"/>
</dbReference>
<comment type="function">
    <text evidence="7">Translation factor necessary for the incorporation of selenocysteine into proteins. It probably replaces EF-Tu for the insertion of selenocysteine directed by the UGA codon. SelB binds GTP and GDP.</text>
</comment>
<dbReference type="OrthoDB" id="9804504at2"/>
<comment type="subcellular location">
    <subcellularLocation>
        <location evidence="1">Cytoplasm</location>
    </subcellularLocation>
</comment>
<evidence type="ECO:0000313" key="10">
    <source>
        <dbReference type="EMBL" id="OIJ19005.1"/>
    </source>
</evidence>
<name>A0A1S2M5U4_9BACI</name>
<dbReference type="Gene3D" id="1.10.10.2770">
    <property type="match status" value="1"/>
</dbReference>
<evidence type="ECO:0000256" key="8">
    <source>
        <dbReference type="ARBA" id="ARBA00031615"/>
    </source>
</evidence>
<dbReference type="NCBIfam" id="TIGR00231">
    <property type="entry name" value="small_GTP"/>
    <property type="match status" value="1"/>
</dbReference>
<dbReference type="Pfam" id="PF00009">
    <property type="entry name" value="GTP_EFTU"/>
    <property type="match status" value="1"/>
</dbReference>
<dbReference type="InterPro" id="IPR000795">
    <property type="entry name" value="T_Tr_GTP-bd_dom"/>
</dbReference>
<evidence type="ECO:0000256" key="4">
    <source>
        <dbReference type="ARBA" id="ARBA00022741"/>
    </source>
</evidence>
<accession>A0A1S2M5U4</accession>
<dbReference type="SUPFAM" id="SSF50447">
    <property type="entry name" value="Translation proteins"/>
    <property type="match status" value="1"/>
</dbReference>
<proteinExistence type="predicted"/>
<dbReference type="RefSeq" id="WP_071390480.1">
    <property type="nucleotide sequence ID" value="NZ_MLQS01000023.1"/>
</dbReference>
<dbReference type="PRINTS" id="PR00315">
    <property type="entry name" value="ELONGATNFCT"/>
</dbReference>
<evidence type="ECO:0000256" key="5">
    <source>
        <dbReference type="ARBA" id="ARBA00022917"/>
    </source>
</evidence>
<comment type="caution">
    <text evidence="10">The sequence shown here is derived from an EMBL/GenBank/DDBJ whole genome shotgun (WGS) entry which is preliminary data.</text>
</comment>
<dbReference type="AlphaFoldDB" id="A0A1S2M5U4"/>
<dbReference type="GO" id="GO:0003746">
    <property type="term" value="F:translation elongation factor activity"/>
    <property type="evidence" value="ECO:0007669"/>
    <property type="project" value="UniProtKB-KW"/>
</dbReference>
<dbReference type="Pfam" id="PF09107">
    <property type="entry name" value="WHD_3rd_SelB"/>
    <property type="match status" value="1"/>
</dbReference>
<evidence type="ECO:0000256" key="3">
    <source>
        <dbReference type="ARBA" id="ARBA00022490"/>
    </source>
</evidence>
<dbReference type="GO" id="GO:0003723">
    <property type="term" value="F:RNA binding"/>
    <property type="evidence" value="ECO:0007669"/>
    <property type="project" value="InterPro"/>
</dbReference>
<reference evidence="10 11" key="1">
    <citation type="submission" date="2016-10" db="EMBL/GenBank/DDBJ databases">
        <title>Draft genome sequences of four alkaliphilic bacteria belonging to the Anaerobacillus genus.</title>
        <authorList>
            <person name="Bassil N.M."/>
            <person name="Lloyd J.R."/>
        </authorList>
    </citation>
    <scope>NUCLEOTIDE SEQUENCE [LARGE SCALE GENOMIC DNA]</scope>
    <source>
        <strain evidence="10 11">DSM 22531</strain>
    </source>
</reference>
<dbReference type="GO" id="GO:0005525">
    <property type="term" value="F:GTP binding"/>
    <property type="evidence" value="ECO:0007669"/>
    <property type="project" value="UniProtKB-KW"/>
</dbReference>
<dbReference type="InterPro" id="IPR015190">
    <property type="entry name" value="Elong_fac_SelB-wing-hlx_typ-2"/>
</dbReference>
<dbReference type="InterPro" id="IPR036390">
    <property type="entry name" value="WH_DNA-bd_sf"/>
</dbReference>
<evidence type="ECO:0000256" key="2">
    <source>
        <dbReference type="ARBA" id="ARBA00015953"/>
    </source>
</evidence>
<dbReference type="GO" id="GO:0005829">
    <property type="term" value="C:cytosol"/>
    <property type="evidence" value="ECO:0007669"/>
    <property type="project" value="TreeGrafter"/>
</dbReference>
<dbReference type="CDD" id="cd03696">
    <property type="entry name" value="SelB_II"/>
    <property type="match status" value="1"/>
</dbReference>
<dbReference type="Pfam" id="PF25461">
    <property type="entry name" value="Beta-barrel_SelB"/>
    <property type="match status" value="1"/>
</dbReference>
<dbReference type="InterPro" id="IPR009001">
    <property type="entry name" value="Transl_elong_EF1A/Init_IF2_C"/>
</dbReference>
<evidence type="ECO:0000256" key="1">
    <source>
        <dbReference type="ARBA" id="ARBA00004496"/>
    </source>
</evidence>
<dbReference type="NCBIfam" id="TIGR00475">
    <property type="entry name" value="selB"/>
    <property type="match status" value="1"/>
</dbReference>
<dbReference type="InterPro" id="IPR015191">
    <property type="entry name" value="SelB_WHD4"/>
</dbReference>
<organism evidence="10 11">
    <name type="scientific">Anaerobacillus alkalidiazotrophicus</name>
    <dbReference type="NCBI Taxonomy" id="472963"/>
    <lineage>
        <taxon>Bacteria</taxon>
        <taxon>Bacillati</taxon>
        <taxon>Bacillota</taxon>
        <taxon>Bacilli</taxon>
        <taxon>Bacillales</taxon>
        <taxon>Bacillaceae</taxon>
        <taxon>Anaerobacillus</taxon>
    </lineage>
</organism>
<dbReference type="STRING" id="472963.BKP45_14880"/>
<dbReference type="SUPFAM" id="SSF50465">
    <property type="entry name" value="EF-Tu/eEF-1alpha/eIF2-gamma C-terminal domain"/>
    <property type="match status" value="1"/>
</dbReference>
<feature type="domain" description="Tr-type G" evidence="9">
    <location>
        <begin position="3"/>
        <end position="175"/>
    </location>
</feature>
<evidence type="ECO:0000259" key="9">
    <source>
        <dbReference type="PROSITE" id="PS51722"/>
    </source>
</evidence>
<evidence type="ECO:0000313" key="11">
    <source>
        <dbReference type="Proteomes" id="UP000180057"/>
    </source>
</evidence>
<dbReference type="PANTHER" id="PTHR43721:SF22">
    <property type="entry name" value="ELONGATION FACTOR TU, MITOCHONDRIAL"/>
    <property type="match status" value="1"/>
</dbReference>
<dbReference type="Proteomes" id="UP000180057">
    <property type="component" value="Unassembled WGS sequence"/>
</dbReference>
<keyword evidence="4" id="KW-0547">Nucleotide-binding</keyword>
<dbReference type="Gene3D" id="3.40.50.300">
    <property type="entry name" value="P-loop containing nucleotide triphosphate hydrolases"/>
    <property type="match status" value="1"/>
</dbReference>
<dbReference type="GO" id="GO:0001514">
    <property type="term" value="P:selenocysteine incorporation"/>
    <property type="evidence" value="ECO:0007669"/>
    <property type="project" value="InterPro"/>
</dbReference>
<evidence type="ECO:0000256" key="6">
    <source>
        <dbReference type="ARBA" id="ARBA00023134"/>
    </source>
</evidence>
<dbReference type="CDD" id="cd04171">
    <property type="entry name" value="SelB"/>
    <property type="match status" value="1"/>
</dbReference>
<dbReference type="SUPFAM" id="SSF46785">
    <property type="entry name" value="Winged helix' DNA-binding domain"/>
    <property type="match status" value="2"/>
</dbReference>
<dbReference type="PANTHER" id="PTHR43721">
    <property type="entry name" value="ELONGATION FACTOR TU-RELATED"/>
    <property type="match status" value="1"/>
</dbReference>
<dbReference type="InterPro" id="IPR005225">
    <property type="entry name" value="Small_GTP-bd"/>
</dbReference>
<keyword evidence="5" id="KW-0648">Protein biosynthesis</keyword>
<gene>
    <name evidence="10" type="ORF">BKP45_14880</name>
</gene>
<dbReference type="Gene3D" id="2.40.30.10">
    <property type="entry name" value="Translation factors"/>
    <property type="match status" value="1"/>
</dbReference>
<dbReference type="InterPro" id="IPR057335">
    <property type="entry name" value="Beta-barrel_SelB"/>
</dbReference>
<dbReference type="InterPro" id="IPR036388">
    <property type="entry name" value="WH-like_DNA-bd_sf"/>
</dbReference>
<evidence type="ECO:0000256" key="7">
    <source>
        <dbReference type="ARBA" id="ARBA00025526"/>
    </source>
</evidence>
<dbReference type="GO" id="GO:0003924">
    <property type="term" value="F:GTPase activity"/>
    <property type="evidence" value="ECO:0007669"/>
    <property type="project" value="InterPro"/>
</dbReference>
<dbReference type="Gene3D" id="1.10.10.10">
    <property type="entry name" value="Winged helix-like DNA-binding domain superfamily/Winged helix DNA-binding domain"/>
    <property type="match status" value="1"/>
</dbReference>
<keyword evidence="11" id="KW-1185">Reference proteome</keyword>
<dbReference type="CDD" id="cd15491">
    <property type="entry name" value="selB_III"/>
    <property type="match status" value="1"/>
</dbReference>
<dbReference type="PROSITE" id="PS51722">
    <property type="entry name" value="G_TR_2"/>
    <property type="match status" value="1"/>
</dbReference>
<dbReference type="InterPro" id="IPR050055">
    <property type="entry name" value="EF-Tu_GTPase"/>
</dbReference>